<dbReference type="PANTHER" id="PTHR34984:SF1">
    <property type="entry name" value="CARBON STORAGE REGULATOR"/>
    <property type="match status" value="1"/>
</dbReference>
<dbReference type="PANTHER" id="PTHR34984">
    <property type="entry name" value="CARBON STORAGE REGULATOR"/>
    <property type="match status" value="1"/>
</dbReference>
<comment type="subunit">
    <text evidence="4">Homodimer; the beta-strands of each monomer intercalate to form a hydrophobic core, while the alpha-helices form wings that extend away from the core.</text>
</comment>
<protein>
    <recommendedName>
        <fullName evidence="4">Translational regulator CsrA</fullName>
    </recommendedName>
</protein>
<evidence type="ECO:0000256" key="4">
    <source>
        <dbReference type="HAMAP-Rule" id="MF_00167"/>
    </source>
</evidence>
<dbReference type="HAMAP" id="MF_00167">
    <property type="entry name" value="CsrA"/>
    <property type="match status" value="1"/>
</dbReference>
<keyword evidence="4" id="KW-1005">Bacterial flagellum biogenesis</keyword>
<gene>
    <name evidence="4 5" type="primary">csrA</name>
    <name evidence="5" type="ORF">ACFSOY_08855</name>
</gene>
<comment type="subcellular location">
    <subcellularLocation>
        <location evidence="4">Cytoplasm</location>
    </subcellularLocation>
</comment>
<dbReference type="SUPFAM" id="SSF117130">
    <property type="entry name" value="CsrA-like"/>
    <property type="match status" value="1"/>
</dbReference>
<dbReference type="InterPro" id="IPR036107">
    <property type="entry name" value="CsrA_sf"/>
</dbReference>
<evidence type="ECO:0000256" key="2">
    <source>
        <dbReference type="ARBA" id="ARBA00022845"/>
    </source>
</evidence>
<evidence type="ECO:0000313" key="6">
    <source>
        <dbReference type="Proteomes" id="UP001597343"/>
    </source>
</evidence>
<dbReference type="Gene3D" id="2.60.40.4380">
    <property type="entry name" value="Translational regulator CsrA"/>
    <property type="match status" value="1"/>
</dbReference>
<dbReference type="InterPro" id="IPR003751">
    <property type="entry name" value="CsrA"/>
</dbReference>
<dbReference type="EMBL" id="JBHUIO010000005">
    <property type="protein sequence ID" value="MFD2170103.1"/>
    <property type="molecule type" value="Genomic_DNA"/>
</dbReference>
<comment type="caution">
    <text evidence="5">The sequence shown here is derived from an EMBL/GenBank/DDBJ whole genome shotgun (WGS) entry which is preliminary data.</text>
</comment>
<keyword evidence="3 4" id="KW-0694">RNA-binding</keyword>
<reference evidence="6" key="1">
    <citation type="journal article" date="2019" name="Int. J. Syst. Evol. Microbiol.">
        <title>The Global Catalogue of Microorganisms (GCM) 10K type strain sequencing project: providing services to taxonomists for standard genome sequencing and annotation.</title>
        <authorList>
            <consortium name="The Broad Institute Genomics Platform"/>
            <consortium name="The Broad Institute Genome Sequencing Center for Infectious Disease"/>
            <person name="Wu L."/>
            <person name="Ma J."/>
        </authorList>
    </citation>
    <scope>NUCLEOTIDE SEQUENCE [LARGE SCALE GENOMIC DNA]</scope>
    <source>
        <strain evidence="6">CGMCC 1.13574</strain>
    </source>
</reference>
<keyword evidence="4" id="KW-0678">Repressor</keyword>
<name>A0ABW4ZWI0_9BACL</name>
<proteinExistence type="inferred from homology"/>
<keyword evidence="6" id="KW-1185">Reference proteome</keyword>
<evidence type="ECO:0000313" key="5">
    <source>
        <dbReference type="EMBL" id="MFD2170103.1"/>
    </source>
</evidence>
<dbReference type="NCBIfam" id="NF002469">
    <property type="entry name" value="PRK01712.1"/>
    <property type="match status" value="1"/>
</dbReference>
<dbReference type="NCBIfam" id="TIGR00202">
    <property type="entry name" value="csrA"/>
    <property type="match status" value="1"/>
</dbReference>
<organism evidence="5 6">
    <name type="scientific">Tumebacillus lipolyticus</name>
    <dbReference type="NCBI Taxonomy" id="1280370"/>
    <lineage>
        <taxon>Bacteria</taxon>
        <taxon>Bacillati</taxon>
        <taxon>Bacillota</taxon>
        <taxon>Bacilli</taxon>
        <taxon>Bacillales</taxon>
        <taxon>Alicyclobacillaceae</taxon>
        <taxon>Tumebacillus</taxon>
    </lineage>
</organism>
<evidence type="ECO:0000256" key="3">
    <source>
        <dbReference type="ARBA" id="ARBA00022884"/>
    </source>
</evidence>
<sequence>MLVLSRKIGESIRIGDDVIVTVLDVKGEQIRLGIEAPKLVKVHRQEVYVEIQESNRQAAVPKVDRSKLNSLLKGFSSSK</sequence>
<dbReference type="RefSeq" id="WP_386045770.1">
    <property type="nucleotide sequence ID" value="NZ_JBHUIO010000005.1"/>
</dbReference>
<accession>A0ABW4ZWI0</accession>
<dbReference type="Pfam" id="PF02599">
    <property type="entry name" value="CsrA"/>
    <property type="match status" value="1"/>
</dbReference>
<keyword evidence="2 4" id="KW-0810">Translation regulation</keyword>
<evidence type="ECO:0000256" key="1">
    <source>
        <dbReference type="ARBA" id="ARBA00022490"/>
    </source>
</evidence>
<keyword evidence="1 4" id="KW-0963">Cytoplasm</keyword>
<comment type="function">
    <text evidence="4">A translational regulator that binds mRNA to regulate translation initiation and/or mRNA stability. Usually binds in the 5'-UTR at or near the Shine-Dalgarno sequence preventing ribosome-binding, thus repressing translation. Its main target seems to be the major flagellin gene, while its function is anatagonized by FliW.</text>
</comment>
<comment type="similarity">
    <text evidence="4">Belongs to the CsrA/RsmA family.</text>
</comment>
<dbReference type="Proteomes" id="UP001597343">
    <property type="component" value="Unassembled WGS sequence"/>
</dbReference>